<dbReference type="EMBL" id="PKMF04000576">
    <property type="protein sequence ID" value="KAK7825380.1"/>
    <property type="molecule type" value="Genomic_DNA"/>
</dbReference>
<protein>
    <submittedName>
        <fullName evidence="1">Uncharacterized protein</fullName>
    </submittedName>
</protein>
<dbReference type="Gene3D" id="1.25.40.20">
    <property type="entry name" value="Ankyrin repeat-containing domain"/>
    <property type="match status" value="1"/>
</dbReference>
<keyword evidence="2" id="KW-1185">Reference proteome</keyword>
<proteinExistence type="predicted"/>
<sequence>MDYNVQVLLAKIIFVHLKELKSEWRPKSRAEAALRGGPMHADEILNFFVTYQKNTKAESKCQPHMRDKTAFHIAAEAGHVHRVVELNLENLETRDDDGLTALAQASLFVVELNFPEFRRPRHRRQQANRLRRVAASSLCQQIAMGVGL</sequence>
<comment type="caution">
    <text evidence="1">The sequence shown here is derived from an EMBL/GenBank/DDBJ whole genome shotgun (WGS) entry which is preliminary data.</text>
</comment>
<accession>A0AAW0JF11</accession>
<dbReference type="InterPro" id="IPR036770">
    <property type="entry name" value="Ankyrin_rpt-contain_sf"/>
</dbReference>
<evidence type="ECO:0000313" key="2">
    <source>
        <dbReference type="Proteomes" id="UP000237347"/>
    </source>
</evidence>
<evidence type="ECO:0000313" key="1">
    <source>
        <dbReference type="EMBL" id="KAK7825380.1"/>
    </source>
</evidence>
<reference evidence="1 2" key="1">
    <citation type="journal article" date="2018" name="Sci. Data">
        <title>The draft genome sequence of cork oak.</title>
        <authorList>
            <person name="Ramos A.M."/>
            <person name="Usie A."/>
            <person name="Barbosa P."/>
            <person name="Barros P.M."/>
            <person name="Capote T."/>
            <person name="Chaves I."/>
            <person name="Simoes F."/>
            <person name="Abreu I."/>
            <person name="Carrasquinho I."/>
            <person name="Faro C."/>
            <person name="Guimaraes J.B."/>
            <person name="Mendonca D."/>
            <person name="Nobrega F."/>
            <person name="Rodrigues L."/>
            <person name="Saibo N.J.M."/>
            <person name="Varela M.C."/>
            <person name="Egas C."/>
            <person name="Matos J."/>
            <person name="Miguel C.M."/>
            <person name="Oliveira M.M."/>
            <person name="Ricardo C.P."/>
            <person name="Goncalves S."/>
        </authorList>
    </citation>
    <scope>NUCLEOTIDE SEQUENCE [LARGE SCALE GENOMIC DNA]</scope>
    <source>
        <strain evidence="2">cv. HL8</strain>
    </source>
</reference>
<dbReference type="Proteomes" id="UP000237347">
    <property type="component" value="Unassembled WGS sequence"/>
</dbReference>
<name>A0AAW0JF11_QUESU</name>
<organism evidence="1 2">
    <name type="scientific">Quercus suber</name>
    <name type="common">Cork oak</name>
    <dbReference type="NCBI Taxonomy" id="58331"/>
    <lineage>
        <taxon>Eukaryota</taxon>
        <taxon>Viridiplantae</taxon>
        <taxon>Streptophyta</taxon>
        <taxon>Embryophyta</taxon>
        <taxon>Tracheophyta</taxon>
        <taxon>Spermatophyta</taxon>
        <taxon>Magnoliopsida</taxon>
        <taxon>eudicotyledons</taxon>
        <taxon>Gunneridae</taxon>
        <taxon>Pentapetalae</taxon>
        <taxon>rosids</taxon>
        <taxon>fabids</taxon>
        <taxon>Fagales</taxon>
        <taxon>Fagaceae</taxon>
        <taxon>Quercus</taxon>
    </lineage>
</organism>
<gene>
    <name evidence="1" type="ORF">CFP56_033149</name>
</gene>
<dbReference type="AlphaFoldDB" id="A0AAW0JF11"/>
<dbReference type="SUPFAM" id="SSF140860">
    <property type="entry name" value="Pseudo ankyrin repeat-like"/>
    <property type="match status" value="1"/>
</dbReference>